<dbReference type="Proteomes" id="UP000203219">
    <property type="component" value="Segment"/>
</dbReference>
<name>A0A173GBJ2_9CAUD</name>
<gene>
    <name evidence="1" type="ORF">SALINJAH_40</name>
</gene>
<organism evidence="1 2">
    <name type="scientific">Bacillus phage SalinJah</name>
    <dbReference type="NCBI Taxonomy" id="1837830"/>
    <lineage>
        <taxon>Viruses</taxon>
        <taxon>Duplodnaviria</taxon>
        <taxon>Heunggongvirae</taxon>
        <taxon>Uroviricota</taxon>
        <taxon>Caudoviricetes</taxon>
        <taxon>Herelleviridae</taxon>
        <taxon>Bastillevirinae</taxon>
        <taxon>Wphvirus</taxon>
        <taxon>Wphvirus BPS13</taxon>
    </lineage>
</organism>
<dbReference type="KEGG" id="vg:29059937"/>
<evidence type="ECO:0000313" key="2">
    <source>
        <dbReference type="Proteomes" id="UP000203219"/>
    </source>
</evidence>
<evidence type="ECO:0000313" key="1">
    <source>
        <dbReference type="EMBL" id="ANH50686.1"/>
    </source>
</evidence>
<sequence length="51" mass="6177">MLLLNEEPYGSGTMDYMQELIADRLKWFPDRGDTFRVVNKRDYKDGRYDEK</sequence>
<proteinExistence type="predicted"/>
<protein>
    <submittedName>
        <fullName evidence="1">Uncharacterized protein</fullName>
    </submittedName>
</protein>
<reference evidence="2" key="1">
    <citation type="submission" date="2016-04" db="EMBL/GenBank/DDBJ databases">
        <authorList>
            <person name="Adebesin M.O."/>
            <person name="Ahama K."/>
            <person name="Alekasir E.M."/>
            <person name="Ali S."/>
            <person name="Aligholizadeh E."/>
            <person name="Allison J.M."/>
            <person name="Alzaher A."/>
            <person name="Andaya C.D."/>
            <person name="Asfaw S."/>
            <person name="Bansal N."/>
            <person name="Beauchard M.A."/>
            <person name="Betancourt K.A."/>
            <person name="Bhatia B."/>
            <person name="Boretti N.A."/>
            <person name="Brondi J.N."/>
            <person name="Byrd C.E."/>
            <person name="Cao A."/>
            <person name="Cardosa E.A."/>
            <person name="Carter A."/>
            <person name="Chen S."/>
            <person name="Chen Y."/>
            <person name="Clara V.K."/>
            <person name="Cobuzzi M."/>
            <person name="Conn O.L."/>
            <person name="Crosby I.A."/>
            <person name="Daly S.B."/>
            <person name="Depaz I.X."/>
            <person name="Dhaurali S."/>
            <person name="Dowdy K.M."/>
            <person name="Edokobi N.B."/>
            <person name="Ekanayake A.B."/>
            <person name="Ekekwe S.O."/>
            <person name="Emond M.A."/>
            <person name="Endres L."/>
            <person name="Eng S."/>
            <person name="Felkoski S.A."/>
            <person name="Gant C.D."/>
            <person name="Gaskin B."/>
            <person name="Gondal S."/>
            <person name="Gutmann J."/>
            <person name="Ha T.-A."/>
            <person name="Habteyes H."/>
            <person name="Hariri O."/>
            <person name="Healey R.M."/>
            <person name="Heins J.L."/>
            <person name="Henderson A.L."/>
            <person name="Hernandez F.M."/>
            <person name="Hoang P.T."/>
            <person name="Hope K.T."/>
            <person name="Husna A."/>
            <person name="Hussain A."/>
            <person name="Imani O."/>
            <person name="Jackson N.L."/>
            <person name="Jacob V.M."/>
            <person name="Kang C."/>
            <person name="Kantov R.M."/>
            <person name="Kavuru S."/>
            <person name="Kerr M.S."/>
            <person name="Khan O.A."/>
            <person name="Khan T.M."/>
            <person name="King T."/>
            <person name="Kulkarni R."/>
            <person name="Li A."/>
            <person name="Maczka C."/>
            <person name="Maisonet E."/>
            <person name="Majethia P.M."/>
            <person name="Malik D.A."/>
            <person name="Mariam A."/>
            <person name="Marquess E.B."/>
            <person name="Mattison J."/>
            <person name="Mcdonald N."/>
            <person name="Mehr S."/>
            <person name="Mengers S.R."/>
            <person name="Michaels D.P."/>
            <person name="Mondal S."/>
            <person name="Monney D.B."/>
            <person name="Nakhleh S.I."/>
            <person name="Ndubuizu N.C."/>
            <person name="Nguyen A.H."/>
            <person name="Nguyen K.M."/>
            <person name="Nguyen M.T."/>
            <person name="Nicholas M.L."/>
            <person name="Nimalan J.P."/>
            <person name="O'Connell R.A."/>
            <person name="Odoi E."/>
            <person name="Ojo L."/>
            <person name="Okoye A.E."/>
            <person name="Olateru-Olagbegi O."/>
            <person name="Osei K.V."/>
            <person name="Osei-Tutu A."/>
            <person name="Palilla A.M."/>
            <person name="Pancholi S."/>
            <person name="Park J.H."/>
            <person name="Patel K."/>
            <person name="Patel P."/>
            <person name="Pennington E."/>
            <person name="Peterson R.E."/>
            <person name="Pon J."/>
            <person name="Pourkarim H."/>
            <person name="Reed M.L."/>
            <person name="Rottman V."/>
            <person name="Salazar J."/>
            <person name="Samet S."/>
            <person name="Sendze O."/>
            <person name="Stelmack M.A."/>
            <person name="Stinnett R."/>
            <person name="Tchouaga A.L."/>
            <person name="Thompson E.M."/>
            <person name="Tran N.G."/>
            <person name="Truong T."/>
            <person name="Udo J.A."/>
            <person name="Verona L.T."/>
            <person name="Vu T.-Q."/>
            <person name="Wade J."/>
            <person name="Wang N.Q."/>
            <person name="Waters Z.M."/>
            <person name="Wellman R.J."/>
            <person name="Woldegabreal S."/>
            <person name="Yee A.C."/>
            <person name="Yirefu M."/>
            <person name="Zahangir S."/>
            <person name="Zhai Y."/>
            <person name="Devine C.L."/>
            <person name="Liao K."/>
            <person name="Prasad P.K."/>
            <person name="Ruthenberg K.J."/>
            <person name="Shonk J.A."/>
            <person name="Way M."/>
            <person name="Yousufi H.K."/>
            <person name="Cao L."/>
            <person name="Fox J."/>
            <person name="Hobbs E."/>
            <person name="Kilic S."/>
            <person name="Nunn R."/>
            <person name="Patel R."/>
            <person name="Rubenstein M."/>
            <person name="Cresawn S.G."/>
            <person name="Russell D.A."/>
            <person name="Pope W.H."/>
            <person name="Jacobs-Sera D."/>
            <person name="Hendrix R.W."/>
            <person name="Hatfull G.F."/>
            <person name="Erill I."/>
            <person name="Caruso S.M."/>
        </authorList>
    </citation>
    <scope>NUCLEOTIDE SEQUENCE [LARGE SCALE GENOMIC DNA]</scope>
</reference>
<dbReference type="GeneID" id="29059937"/>
<accession>A0A173GBJ2</accession>
<dbReference type="RefSeq" id="YP_009281994.1">
    <property type="nucleotide sequence ID" value="NC_031034.1"/>
</dbReference>
<dbReference type="EMBL" id="KX011169">
    <property type="protein sequence ID" value="ANH50686.1"/>
    <property type="molecule type" value="Genomic_DNA"/>
</dbReference>